<dbReference type="Gene3D" id="3.30.505.50">
    <property type="entry name" value="Sigma 54 modulation/S30EA ribosomal protein, C-terminal domain"/>
    <property type="match status" value="1"/>
</dbReference>
<evidence type="ECO:0000313" key="2">
    <source>
        <dbReference type="EMBL" id="GAA0550007.1"/>
    </source>
</evidence>
<dbReference type="InterPro" id="IPR032528">
    <property type="entry name" value="Ribosom_S30AE_C"/>
</dbReference>
<comment type="caution">
    <text evidence="2">The sequence shown here is derived from an EMBL/GenBank/DDBJ whole genome shotgun (WGS) entry which is preliminary data.</text>
</comment>
<evidence type="ECO:0000313" key="3">
    <source>
        <dbReference type="Proteomes" id="UP001501576"/>
    </source>
</evidence>
<protein>
    <recommendedName>
        <fullName evidence="1">Sigma 54 modulation/S30EA ribosomal protein C-terminal domain-containing protein</fullName>
    </recommendedName>
</protein>
<dbReference type="EMBL" id="BAAABZ010000059">
    <property type="protein sequence ID" value="GAA0550007.1"/>
    <property type="molecule type" value="Genomic_DNA"/>
</dbReference>
<accession>A0ABN1DRR3</accession>
<evidence type="ECO:0000259" key="1">
    <source>
        <dbReference type="Pfam" id="PF16321"/>
    </source>
</evidence>
<dbReference type="InterPro" id="IPR038416">
    <property type="entry name" value="Ribosom_S30AE_C_sf"/>
</dbReference>
<gene>
    <name evidence="2" type="ORF">GCM10010390_60200</name>
</gene>
<dbReference type="Pfam" id="PF16321">
    <property type="entry name" value="Ribosom_S30AE_C"/>
    <property type="match status" value="1"/>
</dbReference>
<keyword evidence="3" id="KW-1185">Reference proteome</keyword>
<proteinExistence type="predicted"/>
<reference evidence="2 3" key="1">
    <citation type="journal article" date="2019" name="Int. J. Syst. Evol. Microbiol.">
        <title>The Global Catalogue of Microorganisms (GCM) 10K type strain sequencing project: providing services to taxonomists for standard genome sequencing and annotation.</title>
        <authorList>
            <consortium name="The Broad Institute Genomics Platform"/>
            <consortium name="The Broad Institute Genome Sequencing Center for Infectious Disease"/>
            <person name="Wu L."/>
            <person name="Ma J."/>
        </authorList>
    </citation>
    <scope>NUCLEOTIDE SEQUENCE [LARGE SCALE GENOMIC DNA]</scope>
    <source>
        <strain evidence="2 3">JCM 5052</strain>
    </source>
</reference>
<sequence>MAVPLTVSDLPAPRMNVAGAKQRLDLAGLPFVFLADDTTGRGNVLYHRYDGRYGLISPSG</sequence>
<organism evidence="2 3">
    <name type="scientific">Streptomyces mordarskii</name>
    <dbReference type="NCBI Taxonomy" id="1226758"/>
    <lineage>
        <taxon>Bacteria</taxon>
        <taxon>Bacillati</taxon>
        <taxon>Actinomycetota</taxon>
        <taxon>Actinomycetes</taxon>
        <taxon>Kitasatosporales</taxon>
        <taxon>Streptomycetaceae</taxon>
        <taxon>Streptomyces</taxon>
    </lineage>
</organism>
<feature type="domain" description="Sigma 54 modulation/S30EA ribosomal protein C-terminal" evidence="1">
    <location>
        <begin position="10"/>
        <end position="55"/>
    </location>
</feature>
<name>A0ABN1DRR3_9ACTN</name>
<dbReference type="Proteomes" id="UP001501576">
    <property type="component" value="Unassembled WGS sequence"/>
</dbReference>